<dbReference type="InterPro" id="IPR038883">
    <property type="entry name" value="AN11006-like"/>
</dbReference>
<evidence type="ECO:0000313" key="2">
    <source>
        <dbReference type="Proteomes" id="UP000800235"/>
    </source>
</evidence>
<proteinExistence type="predicted"/>
<protein>
    <recommendedName>
        <fullName evidence="3">F-box domain-containing protein</fullName>
    </recommendedName>
</protein>
<dbReference type="AlphaFoldDB" id="A0A9P4NRJ5"/>
<evidence type="ECO:0008006" key="3">
    <source>
        <dbReference type="Google" id="ProtNLM"/>
    </source>
</evidence>
<evidence type="ECO:0000313" key="1">
    <source>
        <dbReference type="EMBL" id="KAF2430381.1"/>
    </source>
</evidence>
<reference evidence="1" key="1">
    <citation type="journal article" date="2020" name="Stud. Mycol.">
        <title>101 Dothideomycetes genomes: a test case for predicting lifestyles and emergence of pathogens.</title>
        <authorList>
            <person name="Haridas S."/>
            <person name="Albert R."/>
            <person name="Binder M."/>
            <person name="Bloem J."/>
            <person name="Labutti K."/>
            <person name="Salamov A."/>
            <person name="Andreopoulos B."/>
            <person name="Baker S."/>
            <person name="Barry K."/>
            <person name="Bills G."/>
            <person name="Bluhm B."/>
            <person name="Cannon C."/>
            <person name="Castanera R."/>
            <person name="Culley D."/>
            <person name="Daum C."/>
            <person name="Ezra D."/>
            <person name="Gonzalez J."/>
            <person name="Henrissat B."/>
            <person name="Kuo A."/>
            <person name="Liang C."/>
            <person name="Lipzen A."/>
            <person name="Lutzoni F."/>
            <person name="Magnuson J."/>
            <person name="Mondo S."/>
            <person name="Nolan M."/>
            <person name="Ohm R."/>
            <person name="Pangilinan J."/>
            <person name="Park H.-J."/>
            <person name="Ramirez L."/>
            <person name="Alfaro M."/>
            <person name="Sun H."/>
            <person name="Tritt A."/>
            <person name="Yoshinaga Y."/>
            <person name="Zwiers L.-H."/>
            <person name="Turgeon B."/>
            <person name="Goodwin S."/>
            <person name="Spatafora J."/>
            <person name="Crous P."/>
            <person name="Grigoriev I."/>
        </authorList>
    </citation>
    <scope>NUCLEOTIDE SEQUENCE</scope>
    <source>
        <strain evidence="1">CBS 130266</strain>
    </source>
</reference>
<gene>
    <name evidence="1" type="ORF">EJ08DRAFT_241750</name>
</gene>
<sequence>MVKFLELPAEIRLRIYELVLAVEKSVQLESANHKAITPLFKVFFVSRQFYEEAYRVFYAVNTFRIFSIEARFFQAKYPLLFQFKPKQRATLTTVELRLGHGWASPPRKWTITKRLGLKDCQAVKTLKIFIELDPTQSVITLQWMHHRTLYTDFSRDLVGKVYEAIPSIAEVEFDGYPSVDRDGDLMSALLAQARTAKKRIRYGPLHGWSEAEEKVAQPNQIVAQVKEQSLVNGMAALWPSVQAYWHSSGRGQLRI</sequence>
<dbReference type="EMBL" id="MU007039">
    <property type="protein sequence ID" value="KAF2430381.1"/>
    <property type="molecule type" value="Genomic_DNA"/>
</dbReference>
<keyword evidence="2" id="KW-1185">Reference proteome</keyword>
<accession>A0A9P4NRJ5</accession>
<dbReference type="Proteomes" id="UP000800235">
    <property type="component" value="Unassembled WGS sequence"/>
</dbReference>
<name>A0A9P4NRJ5_9PEZI</name>
<dbReference type="OrthoDB" id="5372935at2759"/>
<dbReference type="PANTHER" id="PTHR42085:SF2">
    <property type="entry name" value="F-BOX DOMAIN-CONTAINING PROTEIN"/>
    <property type="match status" value="1"/>
</dbReference>
<dbReference type="PANTHER" id="PTHR42085">
    <property type="entry name" value="F-BOX DOMAIN-CONTAINING PROTEIN"/>
    <property type="match status" value="1"/>
</dbReference>
<comment type="caution">
    <text evidence="1">The sequence shown here is derived from an EMBL/GenBank/DDBJ whole genome shotgun (WGS) entry which is preliminary data.</text>
</comment>
<organism evidence="1 2">
    <name type="scientific">Tothia fuscella</name>
    <dbReference type="NCBI Taxonomy" id="1048955"/>
    <lineage>
        <taxon>Eukaryota</taxon>
        <taxon>Fungi</taxon>
        <taxon>Dikarya</taxon>
        <taxon>Ascomycota</taxon>
        <taxon>Pezizomycotina</taxon>
        <taxon>Dothideomycetes</taxon>
        <taxon>Pleosporomycetidae</taxon>
        <taxon>Venturiales</taxon>
        <taxon>Cylindrosympodiaceae</taxon>
        <taxon>Tothia</taxon>
    </lineage>
</organism>